<dbReference type="PATRIC" id="fig|82380.11.peg.1035"/>
<feature type="region of interest" description="Disordered" evidence="1">
    <location>
        <begin position="1"/>
        <end position="25"/>
    </location>
</feature>
<dbReference type="SMART" id="SM00530">
    <property type="entry name" value="HTH_XRE"/>
    <property type="match status" value="1"/>
</dbReference>
<evidence type="ECO:0000313" key="4">
    <source>
        <dbReference type="Proteomes" id="UP000033640"/>
    </source>
</evidence>
<dbReference type="Proteomes" id="UP000033640">
    <property type="component" value="Unassembled WGS sequence"/>
</dbReference>
<name>A0A0F0LC54_9MICO</name>
<organism evidence="3 4">
    <name type="scientific">Microbacterium oxydans</name>
    <dbReference type="NCBI Taxonomy" id="82380"/>
    <lineage>
        <taxon>Bacteria</taxon>
        <taxon>Bacillati</taxon>
        <taxon>Actinomycetota</taxon>
        <taxon>Actinomycetes</taxon>
        <taxon>Micrococcales</taxon>
        <taxon>Microbacteriaceae</taxon>
        <taxon>Microbacterium</taxon>
    </lineage>
</organism>
<evidence type="ECO:0000313" key="3">
    <source>
        <dbReference type="EMBL" id="KJL30254.1"/>
    </source>
</evidence>
<dbReference type="RefSeq" id="WP_045278420.1">
    <property type="nucleotide sequence ID" value="NZ_JYIW01000020.1"/>
</dbReference>
<dbReference type="PROSITE" id="PS50943">
    <property type="entry name" value="HTH_CROC1"/>
    <property type="match status" value="1"/>
</dbReference>
<evidence type="ECO:0000256" key="1">
    <source>
        <dbReference type="SAM" id="MobiDB-lite"/>
    </source>
</evidence>
<gene>
    <name evidence="3" type="primary">clgR_1</name>
    <name evidence="3" type="ORF">RS83_01004</name>
</gene>
<protein>
    <submittedName>
        <fullName evidence="3">Transcriptional regulator ClgR</fullName>
    </submittedName>
</protein>
<dbReference type="SUPFAM" id="SSF47413">
    <property type="entry name" value="lambda repressor-like DNA-binding domains"/>
    <property type="match status" value="1"/>
</dbReference>
<dbReference type="InterPro" id="IPR010982">
    <property type="entry name" value="Lambda_DNA-bd_dom_sf"/>
</dbReference>
<feature type="domain" description="HTH cro/C1-type" evidence="2">
    <location>
        <begin position="48"/>
        <end position="87"/>
    </location>
</feature>
<dbReference type="EMBL" id="JYIW01000020">
    <property type="protein sequence ID" value="KJL30254.1"/>
    <property type="molecule type" value="Genomic_DNA"/>
</dbReference>
<dbReference type="CDD" id="cd00093">
    <property type="entry name" value="HTH_XRE"/>
    <property type="match status" value="1"/>
</dbReference>
<dbReference type="InterPro" id="IPR001387">
    <property type="entry name" value="Cro/C1-type_HTH"/>
</dbReference>
<dbReference type="Pfam" id="PF01381">
    <property type="entry name" value="HTH_3"/>
    <property type="match status" value="1"/>
</dbReference>
<dbReference type="GO" id="GO:0003677">
    <property type="term" value="F:DNA binding"/>
    <property type="evidence" value="ECO:0007669"/>
    <property type="project" value="InterPro"/>
</dbReference>
<accession>A0A0F0LC54</accession>
<dbReference type="AlphaFoldDB" id="A0A0F0LC54"/>
<feature type="compositionally biased region" description="Low complexity" evidence="1">
    <location>
        <begin position="13"/>
        <end position="23"/>
    </location>
</feature>
<sequence length="117" mass="12442">MADIAPFPRAPRPARSPQSAPEPLWRHLLGEQLRRRRHERDEILSATADRAGVSPQYLSEVERGLKEPSSEMIAAIAGALDTSLIELTSAIADELRSVTAPASATVSASGAVFALAA</sequence>
<proteinExistence type="predicted"/>
<dbReference type="OrthoDB" id="3188736at2"/>
<dbReference type="Gene3D" id="1.10.260.40">
    <property type="entry name" value="lambda repressor-like DNA-binding domains"/>
    <property type="match status" value="1"/>
</dbReference>
<comment type="caution">
    <text evidence="3">The sequence shown here is derived from an EMBL/GenBank/DDBJ whole genome shotgun (WGS) entry which is preliminary data.</text>
</comment>
<evidence type="ECO:0000259" key="2">
    <source>
        <dbReference type="PROSITE" id="PS50943"/>
    </source>
</evidence>
<reference evidence="3 4" key="1">
    <citation type="submission" date="2015-02" db="EMBL/GenBank/DDBJ databases">
        <title>Draft genome sequences of ten Microbacterium spp. with emphasis on heavy metal contaminated environments.</title>
        <authorList>
            <person name="Corretto E."/>
        </authorList>
    </citation>
    <scope>NUCLEOTIDE SEQUENCE [LARGE SCALE GENOMIC DNA]</scope>
    <source>
        <strain evidence="3 4">BEL4b</strain>
    </source>
</reference>